<dbReference type="Pfam" id="PF00072">
    <property type="entry name" value="Response_reg"/>
    <property type="match status" value="1"/>
</dbReference>
<evidence type="ECO:0000256" key="3">
    <source>
        <dbReference type="ARBA" id="ARBA00022553"/>
    </source>
</evidence>
<feature type="repeat" description="TPR" evidence="6">
    <location>
        <begin position="108"/>
        <end position="141"/>
    </location>
</feature>
<proteinExistence type="predicted"/>
<dbReference type="SMART" id="SM00028">
    <property type="entry name" value="TPR"/>
    <property type="match status" value="2"/>
</dbReference>
<evidence type="ECO:0000256" key="2">
    <source>
        <dbReference type="ARBA" id="ARBA00012438"/>
    </source>
</evidence>
<dbReference type="EMBL" id="JAKKDU010000002">
    <property type="protein sequence ID" value="MCF7567250.1"/>
    <property type="molecule type" value="Genomic_DNA"/>
</dbReference>
<keyword evidence="7" id="KW-0472">Membrane</keyword>
<dbReference type="GO" id="GO:0005524">
    <property type="term" value="F:ATP binding"/>
    <property type="evidence" value="ECO:0007669"/>
    <property type="project" value="UniProtKB-KW"/>
</dbReference>
<dbReference type="InterPro" id="IPR036890">
    <property type="entry name" value="HATPase_C_sf"/>
</dbReference>
<keyword evidence="7" id="KW-0812">Transmembrane</keyword>
<organism evidence="10 11">
    <name type="scientific">Wocania arenilitoris</name>
    <dbReference type="NCBI Taxonomy" id="2044858"/>
    <lineage>
        <taxon>Bacteria</taxon>
        <taxon>Pseudomonadati</taxon>
        <taxon>Bacteroidota</taxon>
        <taxon>Flavobacteriia</taxon>
        <taxon>Flavobacteriales</taxon>
        <taxon>Flavobacteriaceae</taxon>
        <taxon>Wocania</taxon>
    </lineage>
</organism>
<name>A0AAE3JNG8_9FLAO</name>
<feature type="domain" description="Response regulatory" evidence="9">
    <location>
        <begin position="629"/>
        <end position="743"/>
    </location>
</feature>
<dbReference type="InterPro" id="IPR003661">
    <property type="entry name" value="HisK_dim/P_dom"/>
</dbReference>
<dbReference type="InterPro" id="IPR004358">
    <property type="entry name" value="Sig_transdc_His_kin-like_C"/>
</dbReference>
<evidence type="ECO:0000256" key="7">
    <source>
        <dbReference type="SAM" id="Phobius"/>
    </source>
</evidence>
<dbReference type="InterPro" id="IPR011990">
    <property type="entry name" value="TPR-like_helical_dom_sf"/>
</dbReference>
<dbReference type="PRINTS" id="PR00344">
    <property type="entry name" value="BCTRLSENSOR"/>
</dbReference>
<dbReference type="Gene3D" id="1.25.40.10">
    <property type="entry name" value="Tetratricopeptide repeat domain"/>
    <property type="match status" value="1"/>
</dbReference>
<evidence type="ECO:0000256" key="1">
    <source>
        <dbReference type="ARBA" id="ARBA00000085"/>
    </source>
</evidence>
<evidence type="ECO:0000259" key="9">
    <source>
        <dbReference type="PROSITE" id="PS50110"/>
    </source>
</evidence>
<dbReference type="Pfam" id="PF00512">
    <property type="entry name" value="HisKA"/>
    <property type="match status" value="1"/>
</dbReference>
<feature type="transmembrane region" description="Helical" evidence="7">
    <location>
        <begin position="323"/>
        <end position="344"/>
    </location>
</feature>
<dbReference type="CDD" id="cd17546">
    <property type="entry name" value="REC_hyHK_CKI1_RcsC-like"/>
    <property type="match status" value="1"/>
</dbReference>
<keyword evidence="6" id="KW-0802">TPR repeat</keyword>
<dbReference type="RefSeq" id="WP_237238609.1">
    <property type="nucleotide sequence ID" value="NZ_JAKKDU010000002.1"/>
</dbReference>
<dbReference type="InterPro" id="IPR011006">
    <property type="entry name" value="CheY-like_superfamily"/>
</dbReference>
<keyword evidence="10" id="KW-0547">Nucleotide-binding</keyword>
<dbReference type="PANTHER" id="PTHR45339:SF1">
    <property type="entry name" value="HYBRID SIGNAL TRANSDUCTION HISTIDINE KINASE J"/>
    <property type="match status" value="1"/>
</dbReference>
<keyword evidence="11" id="KW-1185">Reference proteome</keyword>
<dbReference type="InterPro" id="IPR005467">
    <property type="entry name" value="His_kinase_dom"/>
</dbReference>
<dbReference type="SMART" id="SM00388">
    <property type="entry name" value="HisKA"/>
    <property type="match status" value="1"/>
</dbReference>
<dbReference type="EC" id="2.7.13.3" evidence="2"/>
<keyword evidence="4" id="KW-0902">Two-component regulatory system</keyword>
<dbReference type="PROSITE" id="PS50110">
    <property type="entry name" value="RESPONSE_REGULATORY"/>
    <property type="match status" value="1"/>
</dbReference>
<dbReference type="CDD" id="cd16922">
    <property type="entry name" value="HATPase_EvgS-ArcB-TorS-like"/>
    <property type="match status" value="1"/>
</dbReference>
<dbReference type="GO" id="GO:0000155">
    <property type="term" value="F:phosphorelay sensor kinase activity"/>
    <property type="evidence" value="ECO:0007669"/>
    <property type="project" value="InterPro"/>
</dbReference>
<dbReference type="PROSITE" id="PS50109">
    <property type="entry name" value="HIS_KIN"/>
    <property type="match status" value="1"/>
</dbReference>
<comment type="catalytic activity">
    <reaction evidence="1">
        <text>ATP + protein L-histidine = ADP + protein N-phospho-L-histidine.</text>
        <dbReference type="EC" id="2.7.13.3"/>
    </reaction>
</comment>
<dbReference type="PROSITE" id="PS50005">
    <property type="entry name" value="TPR"/>
    <property type="match status" value="1"/>
</dbReference>
<sequence length="757" mass="87008">MKINLLLCFLSISMLVIGQRDRGVIKEIDNLNTSALKYYHNNQIAESFNKFTRAKVLSDSIQDTYGTAVTNYNLGNIYSLVQNNESAKNCYNLALESSKKIEDYYLISKTYLGLGQLYKSKGEFAKATFYLEEALNDKNIENYYFFDKIEERELQLTLLKIKINLAEVFLDTNKIDNALITLFSVKDELDNENVGSYTKGYFNYVFGLYLYYKGHQNNAILRFQNTISLLENNQQNSSLLLLSNTYKQLSNIHFDLGNSDEAYLNLLLHNDYKNDYLEKEKINQDIILKSKFLIADYKFNADFANYKRLQQIEMTNKTSKINVIVTIMLFLLFITSVTLIVSYISKRKLSNVLKTKNKELEIAKDKALKTSELKSKFISSVSHELRTPLYGVVGIASLLLDEKKDFNSREVKYLKSLKYSGDYLLNLVNDILQVNKIEAQKIELKNVSVNLKSLVEHIVDSFEYRLLETNNRIIVSMDNSIPEDIKCDKVRLSQVLINLIGNSIKFTESGIINLRIKLLKLDANNVDLRFEVEDCGKGIPKEKFKTIFDNFSQLGNENNTKYQGTGLGLSITKNIIELFDSEIELESEIGVGTKFSFNITFEIDKSKKTALNLNDNGSILNLNKDKKYNILIAEDNKINQIVTKNLLIKQNYNCDLVDNGLEAVNRLKIKDFDLVLMDINMPVMNGNKATKIIREFNKTLPIIALTASDIENFKQDYKNTGFNDVITKPFDNHEFFQIIESHIQKAKEKDIEFVFAS</sequence>
<dbReference type="InterPro" id="IPR036097">
    <property type="entry name" value="HisK_dim/P_sf"/>
</dbReference>
<comment type="caution">
    <text evidence="10">The sequence shown here is derived from an EMBL/GenBank/DDBJ whole genome shotgun (WGS) entry which is preliminary data.</text>
</comment>
<dbReference type="AlphaFoldDB" id="A0AAE3JNG8"/>
<dbReference type="SUPFAM" id="SSF52172">
    <property type="entry name" value="CheY-like"/>
    <property type="match status" value="1"/>
</dbReference>
<dbReference type="SUPFAM" id="SSF47384">
    <property type="entry name" value="Homodimeric domain of signal transducing histidine kinase"/>
    <property type="match status" value="1"/>
</dbReference>
<dbReference type="Proteomes" id="UP001199795">
    <property type="component" value="Unassembled WGS sequence"/>
</dbReference>
<dbReference type="SUPFAM" id="SSF55874">
    <property type="entry name" value="ATPase domain of HSP90 chaperone/DNA topoisomerase II/histidine kinase"/>
    <property type="match status" value="1"/>
</dbReference>
<dbReference type="Pfam" id="PF02518">
    <property type="entry name" value="HATPase_c"/>
    <property type="match status" value="1"/>
</dbReference>
<gene>
    <name evidence="10" type="ORF">L3X37_02575</name>
</gene>
<feature type="domain" description="Histidine kinase" evidence="8">
    <location>
        <begin position="380"/>
        <end position="603"/>
    </location>
</feature>
<accession>A0AAE3JNG8</accession>
<dbReference type="SMART" id="SM00448">
    <property type="entry name" value="REC"/>
    <property type="match status" value="1"/>
</dbReference>
<dbReference type="InterPro" id="IPR001789">
    <property type="entry name" value="Sig_transdc_resp-reg_receiver"/>
</dbReference>
<dbReference type="SUPFAM" id="SSF48452">
    <property type="entry name" value="TPR-like"/>
    <property type="match status" value="1"/>
</dbReference>
<dbReference type="Pfam" id="PF13424">
    <property type="entry name" value="TPR_12"/>
    <property type="match status" value="1"/>
</dbReference>
<dbReference type="PANTHER" id="PTHR45339">
    <property type="entry name" value="HYBRID SIGNAL TRANSDUCTION HISTIDINE KINASE J"/>
    <property type="match status" value="1"/>
</dbReference>
<dbReference type="Gene3D" id="3.30.565.10">
    <property type="entry name" value="Histidine kinase-like ATPase, C-terminal domain"/>
    <property type="match status" value="1"/>
</dbReference>
<keyword evidence="7" id="KW-1133">Transmembrane helix</keyword>
<dbReference type="Gene3D" id="1.10.287.130">
    <property type="match status" value="1"/>
</dbReference>
<dbReference type="InterPro" id="IPR019734">
    <property type="entry name" value="TPR_rpt"/>
</dbReference>
<keyword evidence="10" id="KW-0067">ATP-binding</keyword>
<feature type="modified residue" description="4-aspartylphosphate" evidence="5">
    <location>
        <position position="678"/>
    </location>
</feature>
<keyword evidence="3 5" id="KW-0597">Phosphoprotein</keyword>
<evidence type="ECO:0000259" key="8">
    <source>
        <dbReference type="PROSITE" id="PS50109"/>
    </source>
</evidence>
<dbReference type="FunFam" id="3.30.565.10:FF:000010">
    <property type="entry name" value="Sensor histidine kinase RcsC"/>
    <property type="match status" value="1"/>
</dbReference>
<protein>
    <recommendedName>
        <fullName evidence="2">histidine kinase</fullName>
        <ecNumber evidence="2">2.7.13.3</ecNumber>
    </recommendedName>
</protein>
<evidence type="ECO:0000256" key="5">
    <source>
        <dbReference type="PROSITE-ProRule" id="PRU00169"/>
    </source>
</evidence>
<reference evidence="10" key="1">
    <citation type="submission" date="2022-01" db="EMBL/GenBank/DDBJ databases">
        <title>Draft genome sequence of Sabulilitoribacter arenilitoris KCTC 52401.</title>
        <authorList>
            <person name="Oh J.-S."/>
        </authorList>
    </citation>
    <scope>NUCLEOTIDE SEQUENCE</scope>
    <source>
        <strain evidence="10">HMF6543</strain>
    </source>
</reference>
<dbReference type="SMART" id="SM00387">
    <property type="entry name" value="HATPase_c"/>
    <property type="match status" value="1"/>
</dbReference>
<evidence type="ECO:0000256" key="4">
    <source>
        <dbReference type="ARBA" id="ARBA00023012"/>
    </source>
</evidence>
<dbReference type="CDD" id="cd00082">
    <property type="entry name" value="HisKA"/>
    <property type="match status" value="1"/>
</dbReference>
<evidence type="ECO:0000313" key="10">
    <source>
        <dbReference type="EMBL" id="MCF7567250.1"/>
    </source>
</evidence>
<dbReference type="Gene3D" id="3.40.50.2300">
    <property type="match status" value="1"/>
</dbReference>
<evidence type="ECO:0000313" key="11">
    <source>
        <dbReference type="Proteomes" id="UP001199795"/>
    </source>
</evidence>
<dbReference type="InterPro" id="IPR003594">
    <property type="entry name" value="HATPase_dom"/>
</dbReference>
<evidence type="ECO:0000256" key="6">
    <source>
        <dbReference type="PROSITE-ProRule" id="PRU00339"/>
    </source>
</evidence>